<comment type="caution">
    <text evidence="2">The sequence shown here is derived from an EMBL/GenBank/DDBJ whole genome shotgun (WGS) entry which is preliminary data.</text>
</comment>
<sequence>MGLPVIPRVYARNSKALLPCAVNMKRTLTPFKRTNGTKESNMSAKTQTQSLSQLVPWPSIEDSPPPPNHTMSPSQRLIPPPGYNHLPPPLTKSTPLTEDMKTRLHAKMEEDRRKQAEEKTHQASLVLEQRRIEQSILSDALRSGVPPKLVPLIFNGIYTTGANLQLAAELVNQWSAPDSQSASPPVVPRKQNTSPPASPSKLPVASPPPQQSPKQSPQQSPKQSPQAHATGSPPTATKHLPEKGHREWSDATSRLHRDRVIGSEREQLRRKLKSQKVEFGGKELLDTAFEHTFPVTSSMIEALSPRRSAVPPNKASGTLEKRQQPPQQSHTRPSQESGRPQSQAKPQWEPHIAPRNPGSVSNAPSHVHPQQMNSPSPKRKNQRSHERVPPPQYRRHETVCGQQDPSNDPQLAQRQQQRDLSSSRESRTCDGGSSKQASESTPATVGKSSATTTEDFRKQPSHSQSISHVDASNPVQNMVPYIKLE</sequence>
<feature type="compositionally biased region" description="Low complexity" evidence="1">
    <location>
        <begin position="212"/>
        <end position="226"/>
    </location>
</feature>
<feature type="compositionally biased region" description="Polar residues" evidence="1">
    <location>
        <begin position="324"/>
        <end position="345"/>
    </location>
</feature>
<evidence type="ECO:0000313" key="3">
    <source>
        <dbReference type="Proteomes" id="UP000037696"/>
    </source>
</evidence>
<feature type="compositionally biased region" description="Polar residues" evidence="1">
    <location>
        <begin position="358"/>
        <end position="376"/>
    </location>
</feature>
<organism evidence="2 3">
    <name type="scientific">Penicillium nordicum</name>
    <dbReference type="NCBI Taxonomy" id="229535"/>
    <lineage>
        <taxon>Eukaryota</taxon>
        <taxon>Fungi</taxon>
        <taxon>Dikarya</taxon>
        <taxon>Ascomycota</taxon>
        <taxon>Pezizomycotina</taxon>
        <taxon>Eurotiomycetes</taxon>
        <taxon>Eurotiomycetidae</taxon>
        <taxon>Eurotiales</taxon>
        <taxon>Aspergillaceae</taxon>
        <taxon>Penicillium</taxon>
    </lineage>
</organism>
<dbReference type="STRING" id="229535.A0A0M8PIK0"/>
<dbReference type="EMBL" id="LHQQ01000001">
    <property type="protein sequence ID" value="KOS48911.1"/>
    <property type="molecule type" value="Genomic_DNA"/>
</dbReference>
<dbReference type="OrthoDB" id="20105at2759"/>
<name>A0A0M8PIK0_9EURO</name>
<feature type="compositionally biased region" description="Basic and acidic residues" evidence="1">
    <location>
        <begin position="239"/>
        <end position="282"/>
    </location>
</feature>
<protein>
    <submittedName>
        <fullName evidence="2">Uncharacterized protein</fullName>
    </submittedName>
</protein>
<gene>
    <name evidence="2" type="ORF">ACN38_g54</name>
</gene>
<keyword evidence="3" id="KW-1185">Reference proteome</keyword>
<feature type="compositionally biased region" description="Basic and acidic residues" evidence="1">
    <location>
        <begin position="383"/>
        <end position="398"/>
    </location>
</feature>
<proteinExistence type="predicted"/>
<feature type="compositionally biased region" description="Polar residues" evidence="1">
    <location>
        <begin position="400"/>
        <end position="412"/>
    </location>
</feature>
<accession>A0A0M8PIK0</accession>
<evidence type="ECO:0000256" key="1">
    <source>
        <dbReference type="SAM" id="MobiDB-lite"/>
    </source>
</evidence>
<dbReference type="AlphaFoldDB" id="A0A0M8PIK0"/>
<feature type="region of interest" description="Disordered" evidence="1">
    <location>
        <begin position="32"/>
        <end position="96"/>
    </location>
</feature>
<feature type="compositionally biased region" description="Polar residues" evidence="1">
    <location>
        <begin position="431"/>
        <end position="453"/>
    </location>
</feature>
<reference evidence="2 3" key="1">
    <citation type="submission" date="2015-08" db="EMBL/GenBank/DDBJ databases">
        <title>Genome sequencing of Penicillium nordicum.</title>
        <authorList>
            <person name="Nguyen H.D."/>
            <person name="Seifert K.A."/>
        </authorList>
    </citation>
    <scope>NUCLEOTIDE SEQUENCE [LARGE SCALE GENOMIC DNA]</scope>
    <source>
        <strain evidence="2 3">DAOMC 185683</strain>
    </source>
</reference>
<dbReference type="Proteomes" id="UP000037696">
    <property type="component" value="Unassembled WGS sequence"/>
</dbReference>
<evidence type="ECO:0000313" key="2">
    <source>
        <dbReference type="EMBL" id="KOS48911.1"/>
    </source>
</evidence>
<feature type="compositionally biased region" description="Polar residues" evidence="1">
    <location>
        <begin position="32"/>
        <end position="53"/>
    </location>
</feature>
<feature type="compositionally biased region" description="Pro residues" evidence="1">
    <location>
        <begin position="78"/>
        <end position="90"/>
    </location>
</feature>
<feature type="region of interest" description="Disordered" evidence="1">
    <location>
        <begin position="176"/>
        <end position="282"/>
    </location>
</feature>
<feature type="region of interest" description="Disordered" evidence="1">
    <location>
        <begin position="300"/>
        <end position="485"/>
    </location>
</feature>